<organism evidence="1 2">
    <name type="scientific">Choristoneura fumiferana</name>
    <name type="common">Spruce budworm moth</name>
    <name type="synonym">Archips fumiferana</name>
    <dbReference type="NCBI Taxonomy" id="7141"/>
    <lineage>
        <taxon>Eukaryota</taxon>
        <taxon>Metazoa</taxon>
        <taxon>Ecdysozoa</taxon>
        <taxon>Arthropoda</taxon>
        <taxon>Hexapoda</taxon>
        <taxon>Insecta</taxon>
        <taxon>Pterygota</taxon>
        <taxon>Neoptera</taxon>
        <taxon>Endopterygota</taxon>
        <taxon>Lepidoptera</taxon>
        <taxon>Glossata</taxon>
        <taxon>Ditrysia</taxon>
        <taxon>Tortricoidea</taxon>
        <taxon>Tortricidae</taxon>
        <taxon>Tortricinae</taxon>
        <taxon>Choristoneura</taxon>
    </lineage>
</organism>
<evidence type="ECO:0000313" key="2">
    <source>
        <dbReference type="Proteomes" id="UP001064048"/>
    </source>
</evidence>
<keyword evidence="2" id="KW-1185">Reference proteome</keyword>
<dbReference type="EMBL" id="CM046115">
    <property type="protein sequence ID" value="KAI8441139.1"/>
    <property type="molecule type" value="Genomic_DNA"/>
</dbReference>
<reference evidence="1 2" key="1">
    <citation type="journal article" date="2022" name="Genome Biol. Evol.">
        <title>The Spruce Budworm Genome: Reconstructing the Evolutionary History of Antifreeze Proteins.</title>
        <authorList>
            <person name="Beliveau C."/>
            <person name="Gagne P."/>
            <person name="Picq S."/>
            <person name="Vernygora O."/>
            <person name="Keeling C.I."/>
            <person name="Pinkney K."/>
            <person name="Doucet D."/>
            <person name="Wen F."/>
            <person name="Johnston J.S."/>
            <person name="Maaroufi H."/>
            <person name="Boyle B."/>
            <person name="Laroche J."/>
            <person name="Dewar K."/>
            <person name="Juretic N."/>
            <person name="Blackburn G."/>
            <person name="Nisole A."/>
            <person name="Brunet B."/>
            <person name="Brandao M."/>
            <person name="Lumley L."/>
            <person name="Duan J."/>
            <person name="Quan G."/>
            <person name="Lucarotti C.J."/>
            <person name="Roe A.D."/>
            <person name="Sperling F.A.H."/>
            <person name="Levesque R.C."/>
            <person name="Cusson M."/>
        </authorList>
    </citation>
    <scope>NUCLEOTIDE SEQUENCE [LARGE SCALE GENOMIC DNA]</scope>
    <source>
        <strain evidence="1">Glfc:IPQL:Cfum</strain>
    </source>
</reference>
<gene>
    <name evidence="1" type="ORF">MSG28_009389</name>
</gene>
<dbReference type="Proteomes" id="UP001064048">
    <property type="component" value="Chromosome 15"/>
</dbReference>
<sequence>MASWLGKPGVDVYEDIQVNVLPLNSAFVILNTTFDRLGIYSVRDDCYKCPFEREHAFDSHLDNDYFMVDTKEPYTWRILKSNIKEYLEPDYRGGLICDLKPPVRGYGVYRLDVGTCGMETVKSVFFCLLGMVISGTAPRSMHTNISLFAPLPRIAVAYLMAATVYMFAKIRDPKAKTIVSKAWSNVKTLFWSWVLAVFLVAFMIISIALFYSTKCLLSPESELQGNWTSVSESLQCKDDIFGEVFNKNLLSVNRDEVFHVDYYYVFTKGLMGKLTSAAPKVSSHALMSCSESRAEGMLSLEMSVSHHTTIMTSCIL</sequence>
<protein>
    <submittedName>
        <fullName evidence="1">Uncharacterized protein</fullName>
    </submittedName>
</protein>
<evidence type="ECO:0000313" key="1">
    <source>
        <dbReference type="EMBL" id="KAI8441139.1"/>
    </source>
</evidence>
<comment type="caution">
    <text evidence="1">The sequence shown here is derived from an EMBL/GenBank/DDBJ whole genome shotgun (WGS) entry which is preliminary data.</text>
</comment>
<proteinExistence type="predicted"/>
<accession>A0ACC0KX64</accession>
<name>A0ACC0KX64_CHOFU</name>